<evidence type="ECO:0000313" key="4">
    <source>
        <dbReference type="Proteomes" id="UP000235728"/>
    </source>
</evidence>
<proteinExistence type="predicted"/>
<accession>A0A2N6NYT1</accession>
<reference evidence="3 4" key="1">
    <citation type="journal article" date="2016" name="Appl. Microbiol. Biotechnol.">
        <title>Characterization of T-DNA insertion mutants with decreased virulence in the entomopathogenic fungus Beauveria bassiana JEF-007.</title>
        <authorList>
            <person name="Kim S."/>
            <person name="Lee S.J."/>
            <person name="Nai Y.S."/>
            <person name="Yu J.S."/>
            <person name="Lee M.R."/>
            <person name="Yang Y.T."/>
            <person name="Kim J.S."/>
        </authorList>
    </citation>
    <scope>NUCLEOTIDE SEQUENCE [LARGE SCALE GENOMIC DNA]</scope>
    <source>
        <strain evidence="3 4">JEF-007</strain>
    </source>
</reference>
<feature type="compositionally biased region" description="Low complexity" evidence="1">
    <location>
        <begin position="61"/>
        <end position="71"/>
    </location>
</feature>
<dbReference type="Proteomes" id="UP000235728">
    <property type="component" value="Unassembled WGS sequence"/>
</dbReference>
<feature type="transmembrane region" description="Helical" evidence="2">
    <location>
        <begin position="112"/>
        <end position="132"/>
    </location>
</feature>
<evidence type="ECO:0000256" key="1">
    <source>
        <dbReference type="SAM" id="MobiDB-lite"/>
    </source>
</evidence>
<keyword evidence="2" id="KW-1133">Transmembrane helix</keyword>
<feature type="compositionally biased region" description="Basic and acidic residues" evidence="1">
    <location>
        <begin position="270"/>
        <end position="279"/>
    </location>
</feature>
<sequence>MSAFAVVSMRRTPGQCLQRTTAGLPSVHIAPGSSSARFRAVASLPSPRQRYQSTKGGDGSQNNTPQQNKPQKVTFRQFAGRALGAGLRNLTFALSPKGIKQAYKDSPGSTSFAVIMLLITAGISAVALRRFYNHFYNNKLSRYPEPVANTLRQAIYYSNYAPDPERALKFYKKAMQQCAEIGLDPFSDEVLGIRIQVSAWLQQLENYTSSGEVLESVLADCKKWVDVMEKSVKEGQVDKNGHYIDSSNLADVKEPSGEAVETATNSASSAKDEEAEAPRETLWRKRERLLATSVKTAVALGELYADEHVLKPEKATEHFVWAVETTLKEFKRRRTEGKQPGEETWLTPNEVGGAMESLGRDYERKSQFHLAIPLFFQALRLCEVPCHRAVVMNNLAASFAQIPASFLTGALSEGLKDIESTEMPKTRSECLEAAENWAKNAYMHGNDVKGDERTAECDEACAVALCNWADVAAMLGKSGVARKKYEQSIELSNKLEFTDGAKQAADGLKRLDKTSN</sequence>
<name>A0A2N6NYT1_BEABA</name>
<dbReference type="PANTHER" id="PTHR28142:SF1">
    <property type="entry name" value="MITOCHONDRIAL INNER MEMBRANE I-AAA PROTEASE SUPERCOMPLEX SUBUNIT MGR3-RELATED"/>
    <property type="match status" value="1"/>
</dbReference>
<evidence type="ECO:0000313" key="3">
    <source>
        <dbReference type="EMBL" id="PMB72424.1"/>
    </source>
</evidence>
<keyword evidence="2" id="KW-0472">Membrane</keyword>
<dbReference type="OMA" id="QVAMMLE"/>
<feature type="region of interest" description="Disordered" evidence="1">
    <location>
        <begin position="43"/>
        <end position="71"/>
    </location>
</feature>
<protein>
    <submittedName>
        <fullName evidence="3">TPR repeat-containing protein P27G11.02</fullName>
    </submittedName>
</protein>
<dbReference type="Gene3D" id="1.25.40.10">
    <property type="entry name" value="Tetratricopeptide repeat domain"/>
    <property type="match status" value="1"/>
</dbReference>
<dbReference type="CDD" id="cd24145">
    <property type="entry name" value="Mgr3-like"/>
    <property type="match status" value="1"/>
</dbReference>
<dbReference type="EMBL" id="MRVG01000002">
    <property type="protein sequence ID" value="PMB72424.1"/>
    <property type="molecule type" value="Genomic_DNA"/>
</dbReference>
<dbReference type="AlphaFoldDB" id="A0A2N6NYT1"/>
<gene>
    <name evidence="3" type="ORF">BM221_002528</name>
</gene>
<comment type="caution">
    <text evidence="3">The sequence shown here is derived from an EMBL/GenBank/DDBJ whole genome shotgun (WGS) entry which is preliminary data.</text>
</comment>
<dbReference type="GO" id="GO:0031942">
    <property type="term" value="C:i-AAA complex"/>
    <property type="evidence" value="ECO:0007669"/>
    <property type="project" value="TreeGrafter"/>
</dbReference>
<keyword evidence="2" id="KW-0812">Transmembrane</keyword>
<dbReference type="PANTHER" id="PTHR28142">
    <property type="entry name" value="MITOCHONDRIAL INNER MEMBRANE I-AAA PROTEASE SUPERCOMPLEX SUBUNIT MGR3-RELATED"/>
    <property type="match status" value="1"/>
</dbReference>
<dbReference type="InterPro" id="IPR011990">
    <property type="entry name" value="TPR-like_helical_dom_sf"/>
</dbReference>
<organism evidence="3 4">
    <name type="scientific">Beauveria bassiana</name>
    <name type="common">White muscardine disease fungus</name>
    <name type="synonym">Tritirachium shiotae</name>
    <dbReference type="NCBI Taxonomy" id="176275"/>
    <lineage>
        <taxon>Eukaryota</taxon>
        <taxon>Fungi</taxon>
        <taxon>Dikarya</taxon>
        <taxon>Ascomycota</taxon>
        <taxon>Pezizomycotina</taxon>
        <taxon>Sordariomycetes</taxon>
        <taxon>Hypocreomycetidae</taxon>
        <taxon>Hypocreales</taxon>
        <taxon>Cordycipitaceae</taxon>
        <taxon>Beauveria</taxon>
    </lineage>
</organism>
<dbReference type="GO" id="GO:0006515">
    <property type="term" value="P:protein quality control for misfolded or incompletely synthesized proteins"/>
    <property type="evidence" value="ECO:0007669"/>
    <property type="project" value="TreeGrafter"/>
</dbReference>
<dbReference type="GO" id="GO:0051787">
    <property type="term" value="F:misfolded protein binding"/>
    <property type="evidence" value="ECO:0007669"/>
    <property type="project" value="TreeGrafter"/>
</dbReference>
<evidence type="ECO:0000256" key="2">
    <source>
        <dbReference type="SAM" id="Phobius"/>
    </source>
</evidence>
<dbReference type="InterPro" id="IPR040201">
    <property type="entry name" value="Mrg3-like"/>
</dbReference>
<feature type="region of interest" description="Disordered" evidence="1">
    <location>
        <begin position="246"/>
        <end position="279"/>
    </location>
</feature>